<name>A0A3N4JXU8_9PEZI</name>
<organism evidence="3 4">
    <name type="scientific">Choiromyces venosus 120613-1</name>
    <dbReference type="NCBI Taxonomy" id="1336337"/>
    <lineage>
        <taxon>Eukaryota</taxon>
        <taxon>Fungi</taxon>
        <taxon>Dikarya</taxon>
        <taxon>Ascomycota</taxon>
        <taxon>Pezizomycotina</taxon>
        <taxon>Pezizomycetes</taxon>
        <taxon>Pezizales</taxon>
        <taxon>Tuberaceae</taxon>
        <taxon>Choiromyces</taxon>
    </lineage>
</organism>
<dbReference type="EMBL" id="ML120369">
    <property type="protein sequence ID" value="RPB02068.1"/>
    <property type="molecule type" value="Genomic_DNA"/>
</dbReference>
<dbReference type="AlphaFoldDB" id="A0A3N4JXU8"/>
<evidence type="ECO:0000256" key="2">
    <source>
        <dbReference type="SAM" id="Phobius"/>
    </source>
</evidence>
<keyword evidence="2" id="KW-0472">Membrane</keyword>
<feature type="region of interest" description="Disordered" evidence="1">
    <location>
        <begin position="129"/>
        <end position="150"/>
    </location>
</feature>
<keyword evidence="2" id="KW-1133">Transmembrane helix</keyword>
<evidence type="ECO:0000313" key="4">
    <source>
        <dbReference type="Proteomes" id="UP000276215"/>
    </source>
</evidence>
<evidence type="ECO:0000313" key="3">
    <source>
        <dbReference type="EMBL" id="RPB02068.1"/>
    </source>
</evidence>
<feature type="transmembrane region" description="Helical" evidence="2">
    <location>
        <begin position="150"/>
        <end position="167"/>
    </location>
</feature>
<keyword evidence="2" id="KW-0812">Transmembrane</keyword>
<sequence>MNHEFSFHKSSKKGWQTGEKKWDRQIHIMIHSRAANDSPSLPHNLLTQCQTDRFRAGHTFSFFSLASVLFCRPFFFLFSPQAVLFLHGECISQSRAGPLDVLAYSRQTDPDIQPTQEMIIGFLSIQPFSQKKKKDQPSGRQREGYQSNSSRSGLGMSFLFFFLLFFFS</sequence>
<dbReference type="Proteomes" id="UP000276215">
    <property type="component" value="Unassembled WGS sequence"/>
</dbReference>
<evidence type="ECO:0000256" key="1">
    <source>
        <dbReference type="SAM" id="MobiDB-lite"/>
    </source>
</evidence>
<protein>
    <submittedName>
        <fullName evidence="3">Uncharacterized protein</fullName>
    </submittedName>
</protein>
<proteinExistence type="predicted"/>
<accession>A0A3N4JXU8</accession>
<reference evidence="3 4" key="1">
    <citation type="journal article" date="2018" name="Nat. Ecol. Evol.">
        <title>Pezizomycetes genomes reveal the molecular basis of ectomycorrhizal truffle lifestyle.</title>
        <authorList>
            <person name="Murat C."/>
            <person name="Payen T."/>
            <person name="Noel B."/>
            <person name="Kuo A."/>
            <person name="Morin E."/>
            <person name="Chen J."/>
            <person name="Kohler A."/>
            <person name="Krizsan K."/>
            <person name="Balestrini R."/>
            <person name="Da Silva C."/>
            <person name="Montanini B."/>
            <person name="Hainaut M."/>
            <person name="Levati E."/>
            <person name="Barry K.W."/>
            <person name="Belfiori B."/>
            <person name="Cichocki N."/>
            <person name="Clum A."/>
            <person name="Dockter R.B."/>
            <person name="Fauchery L."/>
            <person name="Guy J."/>
            <person name="Iotti M."/>
            <person name="Le Tacon F."/>
            <person name="Lindquist E.A."/>
            <person name="Lipzen A."/>
            <person name="Malagnac F."/>
            <person name="Mello A."/>
            <person name="Molinier V."/>
            <person name="Miyauchi S."/>
            <person name="Poulain J."/>
            <person name="Riccioni C."/>
            <person name="Rubini A."/>
            <person name="Sitrit Y."/>
            <person name="Splivallo R."/>
            <person name="Traeger S."/>
            <person name="Wang M."/>
            <person name="Zifcakova L."/>
            <person name="Wipf D."/>
            <person name="Zambonelli A."/>
            <person name="Paolocci F."/>
            <person name="Nowrousian M."/>
            <person name="Ottonello S."/>
            <person name="Baldrian P."/>
            <person name="Spatafora J.W."/>
            <person name="Henrissat B."/>
            <person name="Nagy L.G."/>
            <person name="Aury J.M."/>
            <person name="Wincker P."/>
            <person name="Grigoriev I.V."/>
            <person name="Bonfante P."/>
            <person name="Martin F.M."/>
        </authorList>
    </citation>
    <scope>NUCLEOTIDE SEQUENCE [LARGE SCALE GENOMIC DNA]</scope>
    <source>
        <strain evidence="3 4">120613-1</strain>
    </source>
</reference>
<keyword evidence="4" id="KW-1185">Reference proteome</keyword>
<gene>
    <name evidence="3" type="ORF">L873DRAFT_481862</name>
</gene>